<organism evidence="2">
    <name type="scientific">Absidia glauca</name>
    <name type="common">Pin mould</name>
    <dbReference type="NCBI Taxonomy" id="4829"/>
    <lineage>
        <taxon>Eukaryota</taxon>
        <taxon>Fungi</taxon>
        <taxon>Fungi incertae sedis</taxon>
        <taxon>Mucoromycota</taxon>
        <taxon>Mucoromycotina</taxon>
        <taxon>Mucoromycetes</taxon>
        <taxon>Mucorales</taxon>
        <taxon>Cunninghamellaceae</taxon>
        <taxon>Absidia</taxon>
    </lineage>
</organism>
<dbReference type="InterPro" id="IPR041698">
    <property type="entry name" value="Methyltransf_25"/>
</dbReference>
<dbReference type="InParanoid" id="A0A168RBJ2"/>
<dbReference type="SUPFAM" id="SSF53335">
    <property type="entry name" value="S-adenosyl-L-methionine-dependent methyltransferases"/>
    <property type="match status" value="1"/>
</dbReference>
<dbReference type="Gene3D" id="3.40.50.150">
    <property type="entry name" value="Vaccinia Virus protein VP39"/>
    <property type="match status" value="1"/>
</dbReference>
<dbReference type="CDD" id="cd02440">
    <property type="entry name" value="AdoMet_MTases"/>
    <property type="match status" value="1"/>
</dbReference>
<sequence>MVTSPSMVEYDNVDIAFQFKDGRKVVADTEVAYLLPSDSTEVERLRLNHNLWKLMLGGLFKSPLAESLEKGITVLDVGCGPGFWTRDMALLYPKSQFIGIDMANVFITADLPSNVQFHIVNAAKGLPFENASFDFVFQRFLVMGFPTETYKHSVQEIKRVLKPQGKIEILELVNHYTDPSPAFSKISSWIDQALSARDMDSYIGDKISSFLQEAGFHGIKDINYSVPIGWGGQVGDLYLAIQRLALPAVGVMVSQLASVTNEEYKRTSKEALTVTDQFHSSTRFRLICATK</sequence>
<reference evidence="2" key="1">
    <citation type="submission" date="2016-04" db="EMBL/GenBank/DDBJ databases">
        <authorList>
            <person name="Evans L.H."/>
            <person name="Alamgir A."/>
            <person name="Owens N."/>
            <person name="Weber N.D."/>
            <person name="Virtaneva K."/>
            <person name="Barbian K."/>
            <person name="Babar A."/>
            <person name="Rosenke K."/>
        </authorList>
    </citation>
    <scope>NUCLEOTIDE SEQUENCE [LARGE SCALE GENOMIC DNA]</scope>
    <source>
        <strain evidence="2">CBS 101.48</strain>
    </source>
</reference>
<evidence type="ECO:0000313" key="2">
    <source>
        <dbReference type="EMBL" id="SAM06445.1"/>
    </source>
</evidence>
<dbReference type="GO" id="GO:0008168">
    <property type="term" value="F:methyltransferase activity"/>
    <property type="evidence" value="ECO:0007669"/>
    <property type="project" value="TreeGrafter"/>
</dbReference>
<keyword evidence="3" id="KW-1185">Reference proteome</keyword>
<dbReference type="AlphaFoldDB" id="A0A168RBJ2"/>
<dbReference type="EMBL" id="LT554591">
    <property type="protein sequence ID" value="SAM06445.1"/>
    <property type="molecule type" value="Genomic_DNA"/>
</dbReference>
<protein>
    <recommendedName>
        <fullName evidence="1">Methyltransferase domain-containing protein</fullName>
    </recommendedName>
</protein>
<dbReference type="PANTHER" id="PTHR43591">
    <property type="entry name" value="METHYLTRANSFERASE"/>
    <property type="match status" value="1"/>
</dbReference>
<dbReference type="OrthoDB" id="2013972at2759"/>
<dbReference type="Pfam" id="PF13649">
    <property type="entry name" value="Methyltransf_25"/>
    <property type="match status" value="1"/>
</dbReference>
<name>A0A168RBJ2_ABSGL</name>
<feature type="domain" description="Methyltransferase" evidence="1">
    <location>
        <begin position="74"/>
        <end position="165"/>
    </location>
</feature>
<dbReference type="STRING" id="4829.A0A168RBJ2"/>
<evidence type="ECO:0000313" key="3">
    <source>
        <dbReference type="Proteomes" id="UP000078561"/>
    </source>
</evidence>
<dbReference type="PANTHER" id="PTHR43591:SF24">
    <property type="entry name" value="2-METHOXY-6-POLYPRENYL-1,4-BENZOQUINOL METHYLASE, MITOCHONDRIAL"/>
    <property type="match status" value="1"/>
</dbReference>
<accession>A0A168RBJ2</accession>
<evidence type="ECO:0000259" key="1">
    <source>
        <dbReference type="Pfam" id="PF13649"/>
    </source>
</evidence>
<dbReference type="InterPro" id="IPR029063">
    <property type="entry name" value="SAM-dependent_MTases_sf"/>
</dbReference>
<proteinExistence type="predicted"/>
<gene>
    <name evidence="2" type="primary">ABSGL_12334.1 scaffold 12745</name>
</gene>
<dbReference type="Proteomes" id="UP000078561">
    <property type="component" value="Unassembled WGS sequence"/>
</dbReference>
<dbReference type="OMA" id="MMHRDIT"/>